<evidence type="ECO:0000313" key="2">
    <source>
        <dbReference type="Proteomes" id="UP001333996"/>
    </source>
</evidence>
<dbReference type="EMBL" id="JAYWVC010000014">
    <property type="protein sequence ID" value="MED7821787.1"/>
    <property type="molecule type" value="Genomic_DNA"/>
</dbReference>
<protein>
    <recommendedName>
        <fullName evidence="3">DUF4253 domain-containing protein</fullName>
    </recommendedName>
</protein>
<keyword evidence="2" id="KW-1185">Reference proteome</keyword>
<proteinExistence type="predicted"/>
<evidence type="ECO:0008006" key="3">
    <source>
        <dbReference type="Google" id="ProtNLM"/>
    </source>
</evidence>
<organism evidence="1 2">
    <name type="scientific">Streptomyces chiangmaiensis</name>
    <dbReference type="NCBI Taxonomy" id="766497"/>
    <lineage>
        <taxon>Bacteria</taxon>
        <taxon>Bacillati</taxon>
        <taxon>Actinomycetota</taxon>
        <taxon>Actinomycetes</taxon>
        <taxon>Kitasatosporales</taxon>
        <taxon>Streptomycetaceae</taxon>
        <taxon>Streptomyces</taxon>
    </lineage>
</organism>
<gene>
    <name evidence="1" type="ORF">VXC91_07270</name>
</gene>
<name>A0ABU7FC95_9ACTN</name>
<reference evidence="1" key="1">
    <citation type="submission" date="2024-01" db="EMBL/GenBank/DDBJ databases">
        <title>First draft genome sequence data of TA4-1, the type strain of Gram-positive actinobacterium Streptomyces chiangmaiensis.</title>
        <authorList>
            <person name="Yasawong M."/>
            <person name="Nantapong N."/>
        </authorList>
    </citation>
    <scope>NUCLEOTIDE SEQUENCE</scope>
    <source>
        <strain evidence="1">TA4-1</strain>
    </source>
</reference>
<dbReference type="RefSeq" id="WP_329506015.1">
    <property type="nucleotide sequence ID" value="NZ_BAAAYZ010000061.1"/>
</dbReference>
<evidence type="ECO:0000313" key="1">
    <source>
        <dbReference type="EMBL" id="MED7821787.1"/>
    </source>
</evidence>
<accession>A0ABU7FC95</accession>
<dbReference type="Proteomes" id="UP001333996">
    <property type="component" value="Unassembled WGS sequence"/>
</dbReference>
<comment type="caution">
    <text evidence="1">The sequence shown here is derived from an EMBL/GenBank/DDBJ whole genome shotgun (WGS) entry which is preliminary data.</text>
</comment>
<sequence length="164" mass="17778">MGVLTDYFRAGDAASVVQALERTGGGTLVDVQHPVFDGIEAKRVDPVVTLGMLIAAIKKVPWDVDLVNETTIWPTTQSPGPDGPADENDPWVTGPWVSELGTVVRDTLAGVHDGELASVVGRWVQAEELRPACVEDMTPLAEELVQLARRAREADEQLYCWSSL</sequence>